<keyword evidence="5" id="KW-1185">Reference proteome</keyword>
<evidence type="ECO:0000313" key="4">
    <source>
        <dbReference type="Proteomes" id="UP000078550"/>
    </source>
</evidence>
<dbReference type="Proteomes" id="UP000078555">
    <property type="component" value="Unassembled WGS sequence"/>
</dbReference>
<name>A0A1A9AK42_PLAOA</name>
<reference evidence="3" key="1">
    <citation type="submission" date="2016-05" db="EMBL/GenBank/DDBJ databases">
        <authorList>
            <person name="Lavstsen T."/>
            <person name="Jespersen J.S."/>
        </authorList>
    </citation>
    <scope>NUCLEOTIDE SEQUENCE [LARGE SCALE GENOMIC DNA]</scope>
</reference>
<dbReference type="EMBL" id="FLRD01001145">
    <property type="protein sequence ID" value="SBT56586.1"/>
    <property type="molecule type" value="Genomic_DNA"/>
</dbReference>
<feature type="region of interest" description="Disordered" evidence="1">
    <location>
        <begin position="1"/>
        <end position="26"/>
    </location>
</feature>
<proteinExistence type="predicted"/>
<dbReference type="AlphaFoldDB" id="A0A1A9AK42"/>
<accession>A0A1A9AK42</accession>
<evidence type="ECO:0000313" key="2">
    <source>
        <dbReference type="EMBL" id="SBT52479.1"/>
    </source>
</evidence>
<sequence length="88" mass="9852">MVASKEALARQRHRGDSPKIKEKSEMSEIGTKFGSSFLGKAPISLTVSVLYKNITGNTDADNAFLYNTQESVDIFIDRTENYISYQPM</sequence>
<organism evidence="3 5">
    <name type="scientific">Plasmodium ovale wallikeri</name>
    <dbReference type="NCBI Taxonomy" id="864142"/>
    <lineage>
        <taxon>Eukaryota</taxon>
        <taxon>Sar</taxon>
        <taxon>Alveolata</taxon>
        <taxon>Apicomplexa</taxon>
        <taxon>Aconoidasida</taxon>
        <taxon>Haemosporida</taxon>
        <taxon>Plasmodiidae</taxon>
        <taxon>Plasmodium</taxon>
        <taxon>Plasmodium (Plasmodium)</taxon>
    </lineage>
</organism>
<gene>
    <name evidence="3" type="ORF">POVWA1_076990</name>
    <name evidence="2" type="ORF">POVWA2_063410</name>
</gene>
<evidence type="ECO:0000313" key="3">
    <source>
        <dbReference type="EMBL" id="SBT56586.1"/>
    </source>
</evidence>
<dbReference type="Proteomes" id="UP000078550">
    <property type="component" value="Unassembled WGS sequence"/>
</dbReference>
<feature type="compositionally biased region" description="Basic and acidic residues" evidence="1">
    <location>
        <begin position="14"/>
        <end position="26"/>
    </location>
</feature>
<reference evidence="4 5" key="2">
    <citation type="submission" date="2016-05" db="EMBL/GenBank/DDBJ databases">
        <authorList>
            <person name="Naeem Raeece"/>
        </authorList>
    </citation>
    <scope>NUCLEOTIDE SEQUENCE [LARGE SCALE GENOMIC DNA]</scope>
</reference>
<dbReference type="EMBL" id="FLRE01000304">
    <property type="protein sequence ID" value="SBT52479.1"/>
    <property type="molecule type" value="Genomic_DNA"/>
</dbReference>
<evidence type="ECO:0000256" key="1">
    <source>
        <dbReference type="SAM" id="MobiDB-lite"/>
    </source>
</evidence>
<protein>
    <submittedName>
        <fullName evidence="3">PIR Superfamily Protein</fullName>
    </submittedName>
</protein>
<evidence type="ECO:0000313" key="5">
    <source>
        <dbReference type="Proteomes" id="UP000078555"/>
    </source>
</evidence>